<feature type="domain" description="Cation efflux protein transmembrane" evidence="8">
    <location>
        <begin position="29"/>
        <end position="221"/>
    </location>
</feature>
<comment type="subcellular location">
    <subcellularLocation>
        <location evidence="1">Membrane</location>
        <topology evidence="1">Multi-pass membrane protein</topology>
    </subcellularLocation>
</comment>
<dbReference type="NCBIfam" id="TIGR01297">
    <property type="entry name" value="CDF"/>
    <property type="match status" value="1"/>
</dbReference>
<evidence type="ECO:0000256" key="4">
    <source>
        <dbReference type="ARBA" id="ARBA00022692"/>
    </source>
</evidence>
<evidence type="ECO:0000259" key="8">
    <source>
        <dbReference type="Pfam" id="PF01545"/>
    </source>
</evidence>
<evidence type="ECO:0000313" key="11">
    <source>
        <dbReference type="Proteomes" id="UP001499951"/>
    </source>
</evidence>
<comment type="similarity">
    <text evidence="2">Belongs to the cation diffusion facilitator (CDF) transporter (TC 2.A.4) family.</text>
</comment>
<feature type="transmembrane region" description="Helical" evidence="7">
    <location>
        <begin position="27"/>
        <end position="48"/>
    </location>
</feature>
<dbReference type="Gene3D" id="3.30.70.1350">
    <property type="entry name" value="Cation efflux protein, cytoplasmic domain"/>
    <property type="match status" value="3"/>
</dbReference>
<accession>A0ABP3P3I3</accession>
<feature type="transmembrane region" description="Helical" evidence="7">
    <location>
        <begin position="54"/>
        <end position="75"/>
    </location>
</feature>
<dbReference type="Pfam" id="PF01545">
    <property type="entry name" value="Cation_efflux"/>
    <property type="match status" value="1"/>
</dbReference>
<dbReference type="PANTHER" id="PTHR43840">
    <property type="entry name" value="MITOCHONDRIAL METAL TRANSPORTER 1-RELATED"/>
    <property type="match status" value="1"/>
</dbReference>
<evidence type="ECO:0000256" key="1">
    <source>
        <dbReference type="ARBA" id="ARBA00004141"/>
    </source>
</evidence>
<feature type="transmembrane region" description="Helical" evidence="7">
    <location>
        <begin position="167"/>
        <end position="191"/>
    </location>
</feature>
<dbReference type="InterPro" id="IPR002524">
    <property type="entry name" value="Cation_efflux"/>
</dbReference>
<feature type="transmembrane region" description="Helical" evidence="7">
    <location>
        <begin position="129"/>
        <end position="146"/>
    </location>
</feature>
<reference evidence="11" key="1">
    <citation type="journal article" date="2019" name="Int. J. Syst. Evol. Microbiol.">
        <title>The Global Catalogue of Microorganisms (GCM) 10K type strain sequencing project: providing services to taxonomists for standard genome sequencing and annotation.</title>
        <authorList>
            <consortium name="The Broad Institute Genomics Platform"/>
            <consortium name="The Broad Institute Genome Sequencing Center for Infectious Disease"/>
            <person name="Wu L."/>
            <person name="Ma J."/>
        </authorList>
    </citation>
    <scope>NUCLEOTIDE SEQUENCE [LARGE SCALE GENOMIC DNA]</scope>
    <source>
        <strain evidence="11">JCM 15089</strain>
    </source>
</reference>
<evidence type="ECO:0000313" key="10">
    <source>
        <dbReference type="EMBL" id="GAA0557834.1"/>
    </source>
</evidence>
<evidence type="ECO:0000256" key="2">
    <source>
        <dbReference type="ARBA" id="ARBA00008114"/>
    </source>
</evidence>
<keyword evidence="3" id="KW-0813">Transport</keyword>
<dbReference type="Proteomes" id="UP001499951">
    <property type="component" value="Unassembled WGS sequence"/>
</dbReference>
<dbReference type="Gene3D" id="1.20.1510.10">
    <property type="entry name" value="Cation efflux protein transmembrane domain"/>
    <property type="match status" value="1"/>
</dbReference>
<dbReference type="EMBL" id="BAAADD010000001">
    <property type="protein sequence ID" value="GAA0557834.1"/>
    <property type="molecule type" value="Genomic_DNA"/>
</dbReference>
<dbReference type="InterPro" id="IPR036837">
    <property type="entry name" value="Cation_efflux_CTD_sf"/>
</dbReference>
<feature type="domain" description="Cation efflux protein cytoplasmic" evidence="9">
    <location>
        <begin position="231"/>
        <end position="297"/>
    </location>
</feature>
<name>A0ABP3P3I3_9PROT</name>
<dbReference type="SUPFAM" id="SSF161111">
    <property type="entry name" value="Cation efflux protein transmembrane domain-like"/>
    <property type="match status" value="1"/>
</dbReference>
<dbReference type="InterPro" id="IPR050291">
    <property type="entry name" value="CDF_Transporter"/>
</dbReference>
<feature type="domain" description="Cation efflux protein cytoplasmic" evidence="9">
    <location>
        <begin position="306"/>
        <end position="380"/>
    </location>
</feature>
<keyword evidence="11" id="KW-1185">Reference proteome</keyword>
<dbReference type="Pfam" id="PF16916">
    <property type="entry name" value="ZT_dimer"/>
    <property type="match status" value="3"/>
</dbReference>
<dbReference type="SUPFAM" id="SSF160240">
    <property type="entry name" value="Cation efflux protein cytoplasmic domain-like"/>
    <property type="match status" value="3"/>
</dbReference>
<dbReference type="RefSeq" id="WP_166930755.1">
    <property type="nucleotide sequence ID" value="NZ_BAAADD010000001.1"/>
</dbReference>
<evidence type="ECO:0000256" key="6">
    <source>
        <dbReference type="ARBA" id="ARBA00023136"/>
    </source>
</evidence>
<evidence type="ECO:0000259" key="9">
    <source>
        <dbReference type="Pfam" id="PF16916"/>
    </source>
</evidence>
<dbReference type="PANTHER" id="PTHR43840:SF15">
    <property type="entry name" value="MITOCHONDRIAL METAL TRANSPORTER 1-RELATED"/>
    <property type="match status" value="1"/>
</dbReference>
<sequence>MHTQNSTGTALPASRADNSNAREKKSVAISSMVASLAMTIGKFIVGFMTGSLGLISEGLHSLLDFGATIMTYMAVRVSDKPADAEHHYGHGKIEAVTALGETVLLFLTSIWIIYEAIHRLMAPKIEVEATWWSFGVIIASIVIDISRARALKRTAEKTKSMALEADALHFSSDVLSSTVVLIGLGFVAFGWPIGDPIAAIGVSIFVCRAGWMLGRRTFDTLIDAAPEGAADRVGGIVRGVAGVADVGRIRIRPAGSVFFVDVDVAVGRGWPLSKVLSVKQAVAEAIRAEMSEAEVTVTTHPLKLDEETIQQRALIIAANHGAHVHHITAHRVGEKLSVSFDLEVDGALSLNDAHRIASDLESDMQAEFGKDTEVETHIEPLQDATIAGADADESVLREVSAALEKAAAEDGVLSDIHNVRARHTAQGLIVIFHCRTAPERTVAEIHGIVDTLERRLRAAVPGIWRTVAHAEPIGEA</sequence>
<dbReference type="InterPro" id="IPR027469">
    <property type="entry name" value="Cation_efflux_TMD_sf"/>
</dbReference>
<keyword evidence="4 7" id="KW-0812">Transmembrane</keyword>
<comment type="caution">
    <text evidence="10">The sequence shown here is derived from an EMBL/GenBank/DDBJ whole genome shotgun (WGS) entry which is preliminary data.</text>
</comment>
<evidence type="ECO:0000256" key="7">
    <source>
        <dbReference type="SAM" id="Phobius"/>
    </source>
</evidence>
<feature type="transmembrane region" description="Helical" evidence="7">
    <location>
        <begin position="96"/>
        <end position="117"/>
    </location>
</feature>
<keyword evidence="5 7" id="KW-1133">Transmembrane helix</keyword>
<feature type="domain" description="Cation efflux protein cytoplasmic" evidence="9">
    <location>
        <begin position="406"/>
        <end position="472"/>
    </location>
</feature>
<dbReference type="InterPro" id="IPR027470">
    <property type="entry name" value="Cation_efflux_CTD"/>
</dbReference>
<gene>
    <name evidence="10" type="ORF">GCM10008942_02890</name>
</gene>
<organism evidence="10 11">
    <name type="scientific">Rhizomicrobium electricum</name>
    <dbReference type="NCBI Taxonomy" id="480070"/>
    <lineage>
        <taxon>Bacteria</taxon>
        <taxon>Pseudomonadati</taxon>
        <taxon>Pseudomonadota</taxon>
        <taxon>Alphaproteobacteria</taxon>
        <taxon>Micropepsales</taxon>
        <taxon>Micropepsaceae</taxon>
        <taxon>Rhizomicrobium</taxon>
    </lineage>
</organism>
<dbReference type="InterPro" id="IPR058533">
    <property type="entry name" value="Cation_efflux_TM"/>
</dbReference>
<proteinExistence type="inferred from homology"/>
<keyword evidence="6 7" id="KW-0472">Membrane</keyword>
<evidence type="ECO:0000256" key="5">
    <source>
        <dbReference type="ARBA" id="ARBA00022989"/>
    </source>
</evidence>
<evidence type="ECO:0000256" key="3">
    <source>
        <dbReference type="ARBA" id="ARBA00022448"/>
    </source>
</evidence>
<protein>
    <submittedName>
        <fullName evidence="10">Cation diffusion facilitator family transporter</fullName>
    </submittedName>
</protein>